<proteinExistence type="predicted"/>
<feature type="compositionally biased region" description="Basic and acidic residues" evidence="1">
    <location>
        <begin position="98"/>
        <end position="127"/>
    </location>
</feature>
<reference evidence="2" key="1">
    <citation type="submission" date="2021-01" db="EMBL/GenBank/DDBJ databases">
        <authorList>
            <person name="Corre E."/>
            <person name="Pelletier E."/>
            <person name="Niang G."/>
            <person name="Scheremetjew M."/>
            <person name="Finn R."/>
            <person name="Kale V."/>
            <person name="Holt S."/>
            <person name="Cochrane G."/>
            <person name="Meng A."/>
            <person name="Brown T."/>
            <person name="Cohen L."/>
        </authorList>
    </citation>
    <scope>NUCLEOTIDE SEQUENCE</scope>
    <source>
        <strain evidence="2">CCAP979/52</strain>
    </source>
</reference>
<accession>A0A7S0MBK0</accession>
<protein>
    <submittedName>
        <fullName evidence="2">Uncharacterized protein</fullName>
    </submittedName>
</protein>
<organism evidence="2">
    <name type="scientific">Cryptomonas curvata</name>
    <dbReference type="NCBI Taxonomy" id="233186"/>
    <lineage>
        <taxon>Eukaryota</taxon>
        <taxon>Cryptophyceae</taxon>
        <taxon>Cryptomonadales</taxon>
        <taxon>Cryptomonadaceae</taxon>
        <taxon>Cryptomonas</taxon>
    </lineage>
</organism>
<dbReference type="AlphaFoldDB" id="A0A7S0MBK0"/>
<gene>
    <name evidence="2" type="ORF">CCUR1050_LOCUS14487</name>
</gene>
<evidence type="ECO:0000256" key="1">
    <source>
        <dbReference type="SAM" id="MobiDB-lite"/>
    </source>
</evidence>
<evidence type="ECO:0000313" key="2">
    <source>
        <dbReference type="EMBL" id="CAD8636803.1"/>
    </source>
</evidence>
<dbReference type="EMBL" id="HBEZ01026211">
    <property type="protein sequence ID" value="CAD8636803.1"/>
    <property type="molecule type" value="Transcribed_RNA"/>
</dbReference>
<sequence length="186" mass="20169">MNGYFSNAFAFSPSSPSSSRAYSSSEAECLHVGSGIQSFRPLIDTPDECCKSACSSMCSAASTVASALYSIEGSVSFLSSSEITFDLARHVTLRLNEQQEPRNRRRESERGWRRCADRSAPSERRPLDSFGGTCQAEPISSLEFTVSRSGISSAPRQEQPPVLEEFSLGSGNPYAPCNFSVAARNQ</sequence>
<feature type="region of interest" description="Disordered" evidence="1">
    <location>
        <begin position="98"/>
        <end position="135"/>
    </location>
</feature>
<name>A0A7S0MBK0_9CRYP</name>
<feature type="region of interest" description="Disordered" evidence="1">
    <location>
        <begin position="149"/>
        <end position="174"/>
    </location>
</feature>